<dbReference type="InterPro" id="IPR032092">
    <property type="entry name" value="PilW"/>
</dbReference>
<accession>A0A1E3GRE9</accession>
<evidence type="ECO:0000313" key="3">
    <source>
        <dbReference type="Proteomes" id="UP000094379"/>
    </source>
</evidence>
<keyword evidence="1" id="KW-0812">Transmembrane</keyword>
<evidence type="ECO:0008006" key="4">
    <source>
        <dbReference type="Google" id="ProtNLM"/>
    </source>
</evidence>
<feature type="transmembrane region" description="Helical" evidence="1">
    <location>
        <begin position="12"/>
        <end position="34"/>
    </location>
</feature>
<gene>
    <name evidence="2" type="ORF">A9E74_02263</name>
</gene>
<evidence type="ECO:0000256" key="1">
    <source>
        <dbReference type="SAM" id="Phobius"/>
    </source>
</evidence>
<keyword evidence="1" id="KW-1133">Transmembrane helix</keyword>
<dbReference type="AlphaFoldDB" id="A0A1E3GRE9"/>
<reference evidence="2 3" key="1">
    <citation type="submission" date="2016-07" db="EMBL/GenBank/DDBJ databases">
        <title>Draft Genome Sequence of Methylophaga muralis Bur 1.</title>
        <authorList>
            <person name="Vasilenko O.V."/>
            <person name="Doronina N.V."/>
            <person name="Shmareva M.N."/>
            <person name="Tarlachkov S.V."/>
            <person name="Mustakhimov I."/>
            <person name="Trotsenko Y.A."/>
        </authorList>
    </citation>
    <scope>NUCLEOTIDE SEQUENCE [LARGE SCALE GENOMIC DNA]</scope>
    <source>
        <strain evidence="2 3">Bur 1</strain>
    </source>
</reference>
<dbReference type="Pfam" id="PF07963">
    <property type="entry name" value="N_methyl"/>
    <property type="match status" value="1"/>
</dbReference>
<organism evidence="2 3">
    <name type="scientific">Methylophaga muralis</name>
    <dbReference type="NCBI Taxonomy" id="291169"/>
    <lineage>
        <taxon>Bacteria</taxon>
        <taxon>Pseudomonadati</taxon>
        <taxon>Pseudomonadota</taxon>
        <taxon>Gammaproteobacteria</taxon>
        <taxon>Thiotrichales</taxon>
        <taxon>Piscirickettsiaceae</taxon>
        <taxon>Methylophaga</taxon>
    </lineage>
</organism>
<dbReference type="Proteomes" id="UP000094379">
    <property type="component" value="Unassembled WGS sequence"/>
</dbReference>
<keyword evidence="3" id="KW-1185">Reference proteome</keyword>
<dbReference type="PATRIC" id="fig|291169.3.peg.2270"/>
<dbReference type="STRING" id="291169.A9E74_02263"/>
<dbReference type="InterPro" id="IPR012902">
    <property type="entry name" value="N_methyl_site"/>
</dbReference>
<dbReference type="Pfam" id="PF16074">
    <property type="entry name" value="PilW"/>
    <property type="match status" value="1"/>
</dbReference>
<dbReference type="PROSITE" id="PS00409">
    <property type="entry name" value="PROKAR_NTER_METHYL"/>
    <property type="match status" value="1"/>
</dbReference>
<dbReference type="NCBIfam" id="TIGR02532">
    <property type="entry name" value="IV_pilin_GFxxxE"/>
    <property type="match status" value="1"/>
</dbReference>
<name>A0A1E3GRE9_9GAMM</name>
<dbReference type="EMBL" id="MCRI01000031">
    <property type="protein sequence ID" value="ODN65981.1"/>
    <property type="molecule type" value="Genomic_DNA"/>
</dbReference>
<sequence length="340" mass="36492">MTPVKKQQGLSLVELMIAIVLGLILVAGVIELFVNNRQVYRVQDAQSRLQENGRYAMKVITQSIERAGYLGCATRSALNINNILNTPNDYLWDITTPIEGNEATGENQWTPTRDVLITSPTSGSDILTIRTIEPPELRVVSHPTTGAPGSAAITVNSGNGLALGDIVLAHDCVAGAIFEITSATPNNGTLEHAQGTGTSDTPGNSTATLGYNFGAGWVNKIATNSFYIRTRANANVPSLYLKNGTTDPVEIVEGIESMQVQYGVDTSGNGAADTYQTADQIGNWNNIVSVRISLVMVSVENNLTVDGAQPYNLEGVTVTPGDRRLRRVFTRTVTLRNRVS</sequence>
<evidence type="ECO:0000313" key="2">
    <source>
        <dbReference type="EMBL" id="ODN65981.1"/>
    </source>
</evidence>
<protein>
    <recommendedName>
        <fullName evidence="4">Type IV pilus assembly protein PilW</fullName>
    </recommendedName>
</protein>
<comment type="caution">
    <text evidence="2">The sequence shown here is derived from an EMBL/GenBank/DDBJ whole genome shotgun (WGS) entry which is preliminary data.</text>
</comment>
<dbReference type="GO" id="GO:0043683">
    <property type="term" value="P:type IV pilus assembly"/>
    <property type="evidence" value="ECO:0007669"/>
    <property type="project" value="InterPro"/>
</dbReference>
<dbReference type="RefSeq" id="WP_069296660.1">
    <property type="nucleotide sequence ID" value="NZ_MCRI01000031.1"/>
</dbReference>
<keyword evidence="1" id="KW-0472">Membrane</keyword>
<proteinExistence type="predicted"/>